<dbReference type="Proteomes" id="UP000000343">
    <property type="component" value="Chromosome"/>
</dbReference>
<evidence type="ECO:0000313" key="2">
    <source>
        <dbReference type="EMBL" id="ADW68836.1"/>
    </source>
</evidence>
<keyword evidence="3" id="KW-1185">Reference proteome</keyword>
<gene>
    <name evidence="2" type="ordered locus">AciX9_1788</name>
</gene>
<feature type="domain" description="SCP" evidence="1">
    <location>
        <begin position="38"/>
        <end position="142"/>
    </location>
</feature>
<evidence type="ECO:0000259" key="1">
    <source>
        <dbReference type="Pfam" id="PF00188"/>
    </source>
</evidence>
<dbReference type="STRING" id="1198114.AciX9_1788"/>
<dbReference type="Pfam" id="PF00188">
    <property type="entry name" value="CAP"/>
    <property type="match status" value="1"/>
</dbReference>
<dbReference type="CDD" id="cd05379">
    <property type="entry name" value="CAP_bacterial"/>
    <property type="match status" value="1"/>
</dbReference>
<sequence length="255" mass="27237">MLLSSSHSRFLVVLLLGLFAGGIALSQGRSVSEQYLLAAANQDRVANSLRPVRLDPLLSAAALVHAREMAAHRAISHRFPGEADLADRVANAGVPFSLVTENVAEASNSALVHELWMKSPGHRANLLDAQVDSIGIAVLAVQGQLYAVEDFARTVAVISFQEQEGRVGGLLEGSGVIVSSDPVDARRTCKMESGYSGTPQPWFVMRYTTATLARLPEQLAARLSTGKYRRAAVGACTPSKSTPFSSYSIAVMLYP</sequence>
<dbReference type="PANTHER" id="PTHR31157">
    <property type="entry name" value="SCP DOMAIN-CONTAINING PROTEIN"/>
    <property type="match status" value="1"/>
</dbReference>
<proteinExistence type="predicted"/>
<dbReference type="AlphaFoldDB" id="E8WZE8"/>
<dbReference type="InterPro" id="IPR035940">
    <property type="entry name" value="CAP_sf"/>
</dbReference>
<dbReference type="PANTHER" id="PTHR31157:SF1">
    <property type="entry name" value="SCP DOMAIN-CONTAINING PROTEIN"/>
    <property type="match status" value="1"/>
</dbReference>
<dbReference type="Gene3D" id="3.40.33.10">
    <property type="entry name" value="CAP"/>
    <property type="match status" value="1"/>
</dbReference>
<dbReference type="InterPro" id="IPR014044">
    <property type="entry name" value="CAP_dom"/>
</dbReference>
<reference evidence="3" key="1">
    <citation type="submission" date="2011-01" db="EMBL/GenBank/DDBJ databases">
        <title>Complete sequence of chromosome of Acidobacterium sp. MP5ACTX9.</title>
        <authorList>
            <consortium name="US DOE Joint Genome Institute"/>
            <person name="Lucas S."/>
            <person name="Copeland A."/>
            <person name="Lapidus A."/>
            <person name="Cheng J.-F."/>
            <person name="Goodwin L."/>
            <person name="Pitluck S."/>
            <person name="Teshima H."/>
            <person name="Detter J.C."/>
            <person name="Han C."/>
            <person name="Tapia R."/>
            <person name="Land M."/>
            <person name="Hauser L."/>
            <person name="Kyrpides N."/>
            <person name="Ivanova N."/>
            <person name="Ovchinnikova G."/>
            <person name="Pagani I."/>
            <person name="Rawat S.R."/>
            <person name="Mannisto M."/>
            <person name="Haggblom M.M."/>
            <person name="Woyke T."/>
        </authorList>
    </citation>
    <scope>NUCLEOTIDE SEQUENCE [LARGE SCALE GENOMIC DNA]</scope>
    <source>
        <strain evidence="3">MP5ACTX9</strain>
    </source>
</reference>
<accession>E8WZE8</accession>
<dbReference type="EMBL" id="CP002480">
    <property type="protein sequence ID" value="ADW68836.1"/>
    <property type="molecule type" value="Genomic_DNA"/>
</dbReference>
<dbReference type="HOGENOM" id="CLU_1133162_0_0_0"/>
<dbReference type="RefSeq" id="WP_013580155.1">
    <property type="nucleotide sequence ID" value="NC_015064.1"/>
</dbReference>
<protein>
    <submittedName>
        <fullName evidence="2">SCP-like extracellular protein</fullName>
    </submittedName>
</protein>
<dbReference type="eggNOG" id="COG2340">
    <property type="taxonomic scope" value="Bacteria"/>
</dbReference>
<evidence type="ECO:0000313" key="3">
    <source>
        <dbReference type="Proteomes" id="UP000000343"/>
    </source>
</evidence>
<organism evidence="3">
    <name type="scientific">Granulicella tundricola (strain ATCC BAA-1859 / DSM 23138 / MP5ACTX9)</name>
    <dbReference type="NCBI Taxonomy" id="1198114"/>
    <lineage>
        <taxon>Bacteria</taxon>
        <taxon>Pseudomonadati</taxon>
        <taxon>Acidobacteriota</taxon>
        <taxon>Terriglobia</taxon>
        <taxon>Terriglobales</taxon>
        <taxon>Acidobacteriaceae</taxon>
        <taxon>Granulicella</taxon>
    </lineage>
</organism>
<dbReference type="PaxDb" id="1198114-AciX9_1788"/>
<dbReference type="KEGG" id="acm:AciX9_1788"/>
<dbReference type="SUPFAM" id="SSF55797">
    <property type="entry name" value="PR-1-like"/>
    <property type="match status" value="1"/>
</dbReference>
<name>E8WZE8_GRATM</name>